<organism evidence="8 9">
    <name type="scientific">Candidatus Glassbacteria bacterium RIFCSPLOWO2_12_FULL_58_11</name>
    <dbReference type="NCBI Taxonomy" id="1817867"/>
    <lineage>
        <taxon>Bacteria</taxon>
        <taxon>Candidatus Glassiibacteriota</taxon>
    </lineage>
</organism>
<keyword evidence="3" id="KW-0479">Metal-binding</keyword>
<dbReference type="Proteomes" id="UP000179129">
    <property type="component" value="Unassembled WGS sequence"/>
</dbReference>
<dbReference type="AlphaFoldDB" id="A0A1F5YPW9"/>
<dbReference type="SUPFAM" id="SSF52242">
    <property type="entry name" value="Cobalamin (vitamin B12)-binding domain"/>
    <property type="match status" value="1"/>
</dbReference>
<dbReference type="EMBL" id="MFIX01000190">
    <property type="protein sequence ID" value="OGG02239.1"/>
    <property type="molecule type" value="Genomic_DNA"/>
</dbReference>
<evidence type="ECO:0000313" key="9">
    <source>
        <dbReference type="Proteomes" id="UP000179129"/>
    </source>
</evidence>
<dbReference type="InterPro" id="IPR006638">
    <property type="entry name" value="Elp3/MiaA/NifB-like_rSAM"/>
</dbReference>
<dbReference type="STRING" id="1817867.A3F83_12880"/>
<dbReference type="SMART" id="SM00729">
    <property type="entry name" value="Elp3"/>
    <property type="match status" value="1"/>
</dbReference>
<evidence type="ECO:0000259" key="7">
    <source>
        <dbReference type="PROSITE" id="PS51918"/>
    </source>
</evidence>
<dbReference type="GO" id="GO:0051536">
    <property type="term" value="F:iron-sulfur cluster binding"/>
    <property type="evidence" value="ECO:0007669"/>
    <property type="project" value="UniProtKB-KW"/>
</dbReference>
<evidence type="ECO:0000256" key="5">
    <source>
        <dbReference type="ARBA" id="ARBA00023014"/>
    </source>
</evidence>
<dbReference type="SFLD" id="SFLDG01082">
    <property type="entry name" value="B12-binding_domain_containing"/>
    <property type="match status" value="1"/>
</dbReference>
<feature type="domain" description="B12-binding" evidence="6">
    <location>
        <begin position="1"/>
        <end position="135"/>
    </location>
</feature>
<dbReference type="Gene3D" id="3.80.30.20">
    <property type="entry name" value="tm_1862 like domain"/>
    <property type="match status" value="1"/>
</dbReference>
<dbReference type="InterPro" id="IPR023404">
    <property type="entry name" value="rSAM_horseshoe"/>
</dbReference>
<keyword evidence="2" id="KW-0949">S-adenosyl-L-methionine</keyword>
<dbReference type="PROSITE" id="PS51918">
    <property type="entry name" value="RADICAL_SAM"/>
    <property type="match status" value="1"/>
</dbReference>
<keyword evidence="5" id="KW-0411">Iron-sulfur</keyword>
<dbReference type="InterPro" id="IPR051198">
    <property type="entry name" value="BchE-like"/>
</dbReference>
<evidence type="ECO:0000256" key="4">
    <source>
        <dbReference type="ARBA" id="ARBA00023004"/>
    </source>
</evidence>
<dbReference type="CDD" id="cd01335">
    <property type="entry name" value="Radical_SAM"/>
    <property type="match status" value="1"/>
</dbReference>
<reference evidence="8 9" key="1">
    <citation type="journal article" date="2016" name="Nat. Commun.">
        <title>Thousands of microbial genomes shed light on interconnected biogeochemical processes in an aquifer system.</title>
        <authorList>
            <person name="Anantharaman K."/>
            <person name="Brown C.T."/>
            <person name="Hug L.A."/>
            <person name="Sharon I."/>
            <person name="Castelle C.J."/>
            <person name="Probst A.J."/>
            <person name="Thomas B.C."/>
            <person name="Singh A."/>
            <person name="Wilkins M.J."/>
            <person name="Karaoz U."/>
            <person name="Brodie E.L."/>
            <person name="Williams K.H."/>
            <person name="Hubbard S.S."/>
            <person name="Banfield J.F."/>
        </authorList>
    </citation>
    <scope>NUCLEOTIDE SEQUENCE [LARGE SCALE GENOMIC DNA]</scope>
</reference>
<dbReference type="Gene3D" id="3.40.50.280">
    <property type="entry name" value="Cobalamin-binding domain"/>
    <property type="match status" value="1"/>
</dbReference>
<dbReference type="InterPro" id="IPR006158">
    <property type="entry name" value="Cobalamin-bd"/>
</dbReference>
<dbReference type="Pfam" id="PF04055">
    <property type="entry name" value="Radical_SAM"/>
    <property type="match status" value="1"/>
</dbReference>
<evidence type="ECO:0000256" key="1">
    <source>
        <dbReference type="ARBA" id="ARBA00001966"/>
    </source>
</evidence>
<protein>
    <submittedName>
        <fullName evidence="8">Uncharacterized protein</fullName>
    </submittedName>
</protein>
<dbReference type="SUPFAM" id="SSF102114">
    <property type="entry name" value="Radical SAM enzymes"/>
    <property type="match status" value="1"/>
</dbReference>
<accession>A0A1F5YPW9</accession>
<dbReference type="PROSITE" id="PS51332">
    <property type="entry name" value="B12_BINDING"/>
    <property type="match status" value="1"/>
</dbReference>
<dbReference type="InterPro" id="IPR007197">
    <property type="entry name" value="rSAM"/>
</dbReference>
<sequence>MHITLVTFDFIFPGIKMLSAYLRSKGIETSLVYLPPERVYDCSYRFSPEIKARLAGLTLRSDLVGFSVMTHNFRLAADLTDYLKGRTDKKIIWGGIHPTISPEECLEHADAVAIGEAEETLEELARRLGDGRDICETPGFWFKQGSEIVRNGLVPPPADLNCLPLPDIGYEGHFIREGEDIVALDRERLRALYMVNGLKDLKGNFYPAYLSVFSRGCPLVCTYCCNNRLASLFGRDRQRVRTRSLDNILAEVGRARELIPELKFITIQDDNFLAQPQEFIREFAERWKAGVGLPFKISGSVHFMDDKRIRPLVEAGLMHIEAGIQSGSHRLNREVYRRNITTDKILEAARVLNAFKDRLLPAYDFIFDNPYETSRDRLATAQLISRLPKPYAFSSFSLVYFPGTEIYEMARRDNLIRDESAQIFGKKTNQFSLEKVSYLKLLSLLLPSLPGRISRPLLWRPLALFLDLRLWTPLFTASARFLMWLRQKKVLRRANTSRFIESSVSKADCGSQ</sequence>
<dbReference type="PANTHER" id="PTHR43409">
    <property type="entry name" value="ANAEROBIC MAGNESIUM-PROTOPORPHYRIN IX MONOMETHYL ESTER CYCLASE-RELATED"/>
    <property type="match status" value="1"/>
</dbReference>
<comment type="caution">
    <text evidence="8">The sequence shown here is derived from an EMBL/GenBank/DDBJ whole genome shotgun (WGS) entry which is preliminary data.</text>
</comment>
<dbReference type="GO" id="GO:0046872">
    <property type="term" value="F:metal ion binding"/>
    <property type="evidence" value="ECO:0007669"/>
    <property type="project" value="UniProtKB-KW"/>
</dbReference>
<feature type="domain" description="Radical SAM core" evidence="7">
    <location>
        <begin position="202"/>
        <end position="439"/>
    </location>
</feature>
<dbReference type="Pfam" id="PF02310">
    <property type="entry name" value="B12-binding"/>
    <property type="match status" value="1"/>
</dbReference>
<dbReference type="GO" id="GO:0031419">
    <property type="term" value="F:cobalamin binding"/>
    <property type="evidence" value="ECO:0007669"/>
    <property type="project" value="InterPro"/>
</dbReference>
<dbReference type="InterPro" id="IPR036724">
    <property type="entry name" value="Cobalamin-bd_sf"/>
</dbReference>
<gene>
    <name evidence="8" type="ORF">A3F83_12880</name>
</gene>
<comment type="cofactor">
    <cofactor evidence="1">
        <name>[4Fe-4S] cluster</name>
        <dbReference type="ChEBI" id="CHEBI:49883"/>
    </cofactor>
</comment>
<evidence type="ECO:0000313" key="8">
    <source>
        <dbReference type="EMBL" id="OGG02239.1"/>
    </source>
</evidence>
<proteinExistence type="predicted"/>
<dbReference type="InterPro" id="IPR058240">
    <property type="entry name" value="rSAM_sf"/>
</dbReference>
<dbReference type="GO" id="GO:0003824">
    <property type="term" value="F:catalytic activity"/>
    <property type="evidence" value="ECO:0007669"/>
    <property type="project" value="InterPro"/>
</dbReference>
<evidence type="ECO:0000256" key="2">
    <source>
        <dbReference type="ARBA" id="ARBA00022691"/>
    </source>
</evidence>
<keyword evidence="4" id="KW-0408">Iron</keyword>
<evidence type="ECO:0000259" key="6">
    <source>
        <dbReference type="PROSITE" id="PS51332"/>
    </source>
</evidence>
<name>A0A1F5YPW9_9BACT</name>
<dbReference type="SFLD" id="SFLDS00029">
    <property type="entry name" value="Radical_SAM"/>
    <property type="match status" value="1"/>
</dbReference>
<evidence type="ECO:0000256" key="3">
    <source>
        <dbReference type="ARBA" id="ARBA00022723"/>
    </source>
</evidence>